<organism evidence="2 3">
    <name type="scientific">Coprobacter fastidiosus</name>
    <dbReference type="NCBI Taxonomy" id="1099853"/>
    <lineage>
        <taxon>Bacteria</taxon>
        <taxon>Pseudomonadati</taxon>
        <taxon>Bacteroidota</taxon>
        <taxon>Bacteroidia</taxon>
        <taxon>Bacteroidales</taxon>
        <taxon>Barnesiellaceae</taxon>
        <taxon>Coprobacter</taxon>
    </lineage>
</organism>
<evidence type="ECO:0000313" key="3">
    <source>
        <dbReference type="Proteomes" id="UP000262954"/>
    </source>
</evidence>
<proteinExistence type="predicted"/>
<dbReference type="EMBL" id="DNWC01000159">
    <property type="protein sequence ID" value="HBJ09769.1"/>
    <property type="molecule type" value="Genomic_DNA"/>
</dbReference>
<comment type="caution">
    <text evidence="2">The sequence shown here is derived from an EMBL/GenBank/DDBJ whole genome shotgun (WGS) entry which is preliminary data.</text>
</comment>
<sequence length="250" mass="29618">MNIAFFFESDINPIKGGTERVTWSVAKYLISKGMKVVFIAHQKRNDFDPSLLSYHRFLPDSVGYDTLENIRYLQNLIQDEGIDILVNQGGLSDEIKLCNKKVLQDRVKIVSVIHYGILEDLRYFKEFLRVQFIWNKPFIFIESLLRYLRMPLLKKKAVKNRKNQLSFLYRYSDAIVLLSEGFKDDFLQFVKNAKKEKLFVIPNPNTYEKIYEQSLKHKDNIVLYVGRLSYSQKRVDRLISIWKNLESQFP</sequence>
<evidence type="ECO:0000259" key="1">
    <source>
        <dbReference type="Pfam" id="PF13439"/>
    </source>
</evidence>
<evidence type="ECO:0000313" key="2">
    <source>
        <dbReference type="EMBL" id="HBJ09769.1"/>
    </source>
</evidence>
<dbReference type="SUPFAM" id="SSF53756">
    <property type="entry name" value="UDP-Glycosyltransferase/glycogen phosphorylase"/>
    <property type="match status" value="1"/>
</dbReference>
<dbReference type="GO" id="GO:0016757">
    <property type="term" value="F:glycosyltransferase activity"/>
    <property type="evidence" value="ECO:0007669"/>
    <property type="project" value="UniProtKB-ARBA"/>
</dbReference>
<dbReference type="Pfam" id="PF13439">
    <property type="entry name" value="Glyco_transf_4"/>
    <property type="match status" value="1"/>
</dbReference>
<accession>A0A354M5I0</accession>
<dbReference type="Gene3D" id="3.40.50.2000">
    <property type="entry name" value="Glycogen Phosphorylase B"/>
    <property type="match status" value="1"/>
</dbReference>
<dbReference type="InterPro" id="IPR028098">
    <property type="entry name" value="Glyco_trans_4-like_N"/>
</dbReference>
<reference evidence="2 3" key="1">
    <citation type="journal article" date="2018" name="Nat. Biotechnol.">
        <title>A standardized bacterial taxonomy based on genome phylogeny substantially revises the tree of life.</title>
        <authorList>
            <person name="Parks D.H."/>
            <person name="Chuvochina M."/>
            <person name="Waite D.W."/>
            <person name="Rinke C."/>
            <person name="Skarshewski A."/>
            <person name="Chaumeil P.A."/>
            <person name="Hugenholtz P."/>
        </authorList>
    </citation>
    <scope>NUCLEOTIDE SEQUENCE [LARGE SCALE GENOMIC DNA]</scope>
    <source>
        <strain evidence="2">UBA11482</strain>
    </source>
</reference>
<protein>
    <recommendedName>
        <fullName evidence="1">Glycosyltransferase subfamily 4-like N-terminal domain-containing protein</fullName>
    </recommendedName>
</protein>
<feature type="domain" description="Glycosyltransferase subfamily 4-like N-terminal" evidence="1">
    <location>
        <begin position="16"/>
        <end position="204"/>
    </location>
</feature>
<gene>
    <name evidence="2" type="ORF">DDY73_12295</name>
</gene>
<name>A0A354M5I0_9BACT</name>
<dbReference type="AlphaFoldDB" id="A0A354M5I0"/>
<feature type="non-terminal residue" evidence="2">
    <location>
        <position position="250"/>
    </location>
</feature>
<dbReference type="Proteomes" id="UP000262954">
    <property type="component" value="Unassembled WGS sequence"/>
</dbReference>